<dbReference type="EMBL" id="QNVI01000064">
    <property type="protein sequence ID" value="TDA37768.1"/>
    <property type="molecule type" value="Genomic_DNA"/>
</dbReference>
<dbReference type="InterPro" id="IPR051311">
    <property type="entry name" value="DedA_domain"/>
</dbReference>
<reference evidence="4 6" key="1">
    <citation type="journal article" date="2019" name="Nat. Microbiol.">
        <title>Expanding anaerobic alkane metabolism in the domain of Archaea.</title>
        <authorList>
            <person name="Wang Y."/>
            <person name="Wegener G."/>
            <person name="Hou J."/>
            <person name="Wang F."/>
            <person name="Xiao X."/>
        </authorList>
    </citation>
    <scope>NUCLEOTIDE SEQUENCE [LARGE SCALE GENOMIC DNA]</scope>
    <source>
        <strain evidence="4">WYZ-LMO11</strain>
    </source>
</reference>
<dbReference type="Proteomes" id="UP000316080">
    <property type="component" value="Unassembled WGS sequence"/>
</dbReference>
<accession>A0A520KFG4</accession>
<dbReference type="PANTHER" id="PTHR42709">
    <property type="entry name" value="ALKALINE PHOSPHATASE LIKE PROTEIN"/>
    <property type="match status" value="1"/>
</dbReference>
<feature type="transmembrane region" description="Helical" evidence="1">
    <location>
        <begin position="20"/>
        <end position="39"/>
    </location>
</feature>
<dbReference type="EMBL" id="RXIH01000027">
    <property type="protein sequence ID" value="RZN56223.1"/>
    <property type="molecule type" value="Genomic_DNA"/>
</dbReference>
<evidence type="ECO:0000313" key="3">
    <source>
        <dbReference type="EMBL" id="RZN56223.1"/>
    </source>
</evidence>
<reference evidence="3 5" key="2">
    <citation type="journal article" date="2019" name="Nat. Microbiol.">
        <title>Wide diversity of methane and short-chain alkane metabolisms in uncultured archaea.</title>
        <authorList>
            <person name="Borrel G."/>
            <person name="Adam P.S."/>
            <person name="McKay L.J."/>
            <person name="Chen L.X."/>
            <person name="Sierra-Garcia I.N."/>
            <person name="Sieber C.M."/>
            <person name="Letourneur Q."/>
            <person name="Ghozlane A."/>
            <person name="Andersen G.L."/>
            <person name="Li W.J."/>
            <person name="Hallam S.J."/>
            <person name="Muyzer G."/>
            <person name="de Oliveira V.M."/>
            <person name="Inskeep W.P."/>
            <person name="Banfield J.F."/>
            <person name="Gribaldo S."/>
        </authorList>
    </citation>
    <scope>NUCLEOTIDE SEQUENCE [LARGE SCALE GENOMIC DNA]</scope>
    <source>
        <strain evidence="3">Verst-YHS</strain>
    </source>
</reference>
<sequence>MFKVSILLLLSIAHYEYLGIFLISILGNLLPFLPIPYLIPVFLSSYFLDPLIISLCVGFGATIGKCFSYFIGRGGRILLNEKKRKDFEVFGKLLGKYGVIAVYIFAAFPLPDDIIVIPLGMCKYDFKKFFISLLLGKITLGAIVAFIGKYYFELLRIFIGGESTIPIILISIIFMIVIIWIIYKINWIEAVEYIEKYGIIAYIKYLLKINKKK</sequence>
<gene>
    <name evidence="4" type="ORF">DSO09_06195</name>
    <name evidence="3" type="ORF">EF809_03325</name>
</gene>
<dbReference type="GO" id="GO:0005886">
    <property type="term" value="C:plasma membrane"/>
    <property type="evidence" value="ECO:0007669"/>
    <property type="project" value="TreeGrafter"/>
</dbReference>
<protein>
    <recommendedName>
        <fullName evidence="2">VTT domain-containing protein</fullName>
    </recommendedName>
</protein>
<evidence type="ECO:0000259" key="2">
    <source>
        <dbReference type="Pfam" id="PF09335"/>
    </source>
</evidence>
<comment type="caution">
    <text evidence="3">The sequence shown here is derived from an EMBL/GenBank/DDBJ whole genome shotgun (WGS) entry which is preliminary data.</text>
</comment>
<feature type="domain" description="VTT" evidence="2">
    <location>
        <begin position="35"/>
        <end position="149"/>
    </location>
</feature>
<evidence type="ECO:0000313" key="6">
    <source>
        <dbReference type="Proteomes" id="UP000317265"/>
    </source>
</evidence>
<organism evidence="3 5">
    <name type="scientific">Thermoproteota archaeon</name>
    <dbReference type="NCBI Taxonomy" id="2056631"/>
    <lineage>
        <taxon>Archaea</taxon>
        <taxon>Thermoproteota</taxon>
    </lineage>
</organism>
<dbReference type="Pfam" id="PF09335">
    <property type="entry name" value="VTT_dom"/>
    <property type="match status" value="1"/>
</dbReference>
<feature type="transmembrane region" description="Helical" evidence="1">
    <location>
        <begin position="164"/>
        <end position="183"/>
    </location>
</feature>
<dbReference type="PANTHER" id="PTHR42709:SF10">
    <property type="entry name" value="SNARE ASSOCIATED GOLGI PROTEIN"/>
    <property type="match status" value="1"/>
</dbReference>
<evidence type="ECO:0000313" key="5">
    <source>
        <dbReference type="Proteomes" id="UP000316080"/>
    </source>
</evidence>
<dbReference type="AlphaFoldDB" id="A0A520KFG4"/>
<dbReference type="InterPro" id="IPR032816">
    <property type="entry name" value="VTT_dom"/>
</dbReference>
<keyword evidence="1" id="KW-0472">Membrane</keyword>
<feature type="transmembrane region" description="Helical" evidence="1">
    <location>
        <begin position="130"/>
        <end position="152"/>
    </location>
</feature>
<keyword evidence="1" id="KW-0812">Transmembrane</keyword>
<evidence type="ECO:0000313" key="4">
    <source>
        <dbReference type="EMBL" id="TDA37768.1"/>
    </source>
</evidence>
<feature type="transmembrane region" description="Helical" evidence="1">
    <location>
        <begin position="93"/>
        <end position="110"/>
    </location>
</feature>
<evidence type="ECO:0000256" key="1">
    <source>
        <dbReference type="SAM" id="Phobius"/>
    </source>
</evidence>
<keyword evidence="1" id="KW-1133">Transmembrane helix</keyword>
<feature type="transmembrane region" description="Helical" evidence="1">
    <location>
        <begin position="51"/>
        <end position="72"/>
    </location>
</feature>
<proteinExistence type="predicted"/>
<dbReference type="Proteomes" id="UP000317265">
    <property type="component" value="Unassembled WGS sequence"/>
</dbReference>
<name>A0A520KFG4_9CREN</name>